<dbReference type="EMBL" id="DS985247">
    <property type="protein sequence ID" value="EDV23090.1"/>
    <property type="molecule type" value="Genomic_DNA"/>
</dbReference>
<sequence>MEFQAVILAAGPGSRMYPLTENMPKALLPVANKPMIWYPIRILQKAGFEEIFIIVLKSQSDVIKKSLVSCNLKCRLHYVQISDEEEVIGTAESLRKIRDKVKNDLMILSCDLITNLELHRLANIHRIRDSDLTAFMYTRDDSSNEAEGKNKKKKKKEATSQCDFVGVSEKDSRLVFLSTAVDVHKDLAIKRNLFMKYPRVLLRTDLIDAHLYLVKKWILDFLIENKSYNSFKGEVLPHLVYKLDARPEVASVDTEQGKEDNTRNNLGTTSKSEIELEQLALSLSTCYRGENIEEGYEASKCYTYISDKNNCIRVNSVQLYMDANRHALRWISSFLPEATDTKSVHFSANTSQRARGNISEVGDAKTGYTTGTSTSKTRGSNTSETGESKAAYQSGPSAPTSKSGTNNAIVESADAKTNTAVERKVGVDQESIIGDGVTIENKCAIKKSVIGNHCRILDNVKILNSVLMDHVTVESGCVIQNSVVCSLAHIKGRCTIKDCQIGYSHTVSDATEANGECLVSAEGGMMTLDNAN</sequence>
<comment type="similarity">
    <text evidence="2">Belongs to the eIF-2B gamma/epsilon subunits family.</text>
</comment>
<evidence type="ECO:0000256" key="8">
    <source>
        <dbReference type="ARBA" id="ARBA00045373"/>
    </source>
</evidence>
<comment type="subunit">
    <text evidence="9">Component of the translation initiation factor 2B (eIF2B) complex which is a heterodecamer of two sets of five different subunits: alpha, beta, gamma, delta and epsilon. Subunits alpha, beta and delta comprise a regulatory subcomplex and subunits epsilon and gamma comprise a catalytic subcomplex. Within the complex, the hexameric regulatory complex resides at the center, with the two heterodimeric catalytic subcomplexes bound on opposite sides.</text>
</comment>
<evidence type="ECO:0000259" key="12">
    <source>
        <dbReference type="Pfam" id="PF25084"/>
    </source>
</evidence>
<keyword evidence="5" id="KW-0648">Protein biosynthesis</keyword>
<dbReference type="PANTHER" id="PTHR45989">
    <property type="entry name" value="TRANSLATION INITIATION FACTOR EIF-2B SUBUNIT GAMMA"/>
    <property type="match status" value="1"/>
</dbReference>
<evidence type="ECO:0000256" key="5">
    <source>
        <dbReference type="ARBA" id="ARBA00022917"/>
    </source>
</evidence>
<feature type="compositionally biased region" description="Polar residues" evidence="10">
    <location>
        <begin position="394"/>
        <end position="407"/>
    </location>
</feature>
<proteinExistence type="inferred from homology"/>
<reference evidence="13 14" key="1">
    <citation type="journal article" date="2008" name="Nature">
        <title>The Trichoplax genome and the nature of placozoans.</title>
        <authorList>
            <person name="Srivastava M."/>
            <person name="Begovic E."/>
            <person name="Chapman J."/>
            <person name="Putnam N.H."/>
            <person name="Hellsten U."/>
            <person name="Kawashima T."/>
            <person name="Kuo A."/>
            <person name="Mitros T."/>
            <person name="Salamov A."/>
            <person name="Carpenter M.L."/>
            <person name="Signorovitch A.Y."/>
            <person name="Moreno M.A."/>
            <person name="Kamm K."/>
            <person name="Grimwood J."/>
            <person name="Schmutz J."/>
            <person name="Shapiro H."/>
            <person name="Grigoriev I.V."/>
            <person name="Buss L.W."/>
            <person name="Schierwater B."/>
            <person name="Dellaporta S.L."/>
            <person name="Rokhsar D.S."/>
        </authorList>
    </citation>
    <scope>NUCLEOTIDE SEQUENCE [LARGE SCALE GENOMIC DNA]</scope>
    <source>
        <strain evidence="13 14">Grell-BS-1999</strain>
    </source>
</reference>
<dbReference type="PANTHER" id="PTHR45989:SF1">
    <property type="entry name" value="TRANSLATION INITIATION FACTOR EIF-2B SUBUNIT GAMMA"/>
    <property type="match status" value="1"/>
</dbReference>
<dbReference type="CTD" id="6755534"/>
<dbReference type="Gene3D" id="2.160.10.10">
    <property type="entry name" value="Hexapeptide repeat proteins"/>
    <property type="match status" value="1"/>
</dbReference>
<dbReference type="Pfam" id="PF00483">
    <property type="entry name" value="NTP_transferase"/>
    <property type="match status" value="1"/>
</dbReference>
<evidence type="ECO:0000256" key="1">
    <source>
        <dbReference type="ARBA" id="ARBA00004514"/>
    </source>
</evidence>
<dbReference type="AlphaFoldDB" id="B3S2F9"/>
<accession>B3S2F9</accession>
<dbReference type="Proteomes" id="UP000009022">
    <property type="component" value="Unassembled WGS sequence"/>
</dbReference>
<dbReference type="Gene3D" id="3.90.550.10">
    <property type="entry name" value="Spore Coat Polysaccharide Biosynthesis Protein SpsA, Chain A"/>
    <property type="match status" value="1"/>
</dbReference>
<dbReference type="KEGG" id="tad:TRIADDRAFT_58011"/>
<evidence type="ECO:0000256" key="6">
    <source>
        <dbReference type="ARBA" id="ARBA00044196"/>
    </source>
</evidence>
<evidence type="ECO:0000259" key="11">
    <source>
        <dbReference type="Pfam" id="PF00483"/>
    </source>
</evidence>
<keyword evidence="14" id="KW-1185">Reference proteome</keyword>
<comment type="subcellular location">
    <subcellularLocation>
        <location evidence="1">Cytoplasm</location>
        <location evidence="1">Cytosol</location>
    </subcellularLocation>
</comment>
<feature type="compositionally biased region" description="Low complexity" evidence="10">
    <location>
        <begin position="366"/>
        <end position="383"/>
    </location>
</feature>
<dbReference type="InParanoid" id="B3S2F9"/>
<protein>
    <recommendedName>
        <fullName evidence="6">Translation initiation factor eIF2B subunit gamma</fullName>
    </recommendedName>
    <alternativeName>
        <fullName evidence="7">eIF2B GDP-GTP exchange factor subunit gamma</fullName>
    </alternativeName>
</protein>
<dbReference type="GO" id="GO:0003743">
    <property type="term" value="F:translation initiation factor activity"/>
    <property type="evidence" value="ECO:0000318"/>
    <property type="project" value="GO_Central"/>
</dbReference>
<dbReference type="GO" id="GO:0002183">
    <property type="term" value="P:cytoplasmic translational initiation"/>
    <property type="evidence" value="ECO:0000318"/>
    <property type="project" value="GO_Central"/>
</dbReference>
<evidence type="ECO:0000256" key="2">
    <source>
        <dbReference type="ARBA" id="ARBA00007878"/>
    </source>
</evidence>
<feature type="domain" description="Nucleotidyl transferase" evidence="11">
    <location>
        <begin position="5"/>
        <end position="144"/>
    </location>
</feature>
<feature type="region of interest" description="Disordered" evidence="10">
    <location>
        <begin position="345"/>
        <end position="407"/>
    </location>
</feature>
<dbReference type="InterPro" id="IPR029044">
    <property type="entry name" value="Nucleotide-diphossugar_trans"/>
</dbReference>
<evidence type="ECO:0000256" key="3">
    <source>
        <dbReference type="ARBA" id="ARBA00022490"/>
    </source>
</evidence>
<dbReference type="CDD" id="cd04652">
    <property type="entry name" value="LbH_eIF2B_gamma_C"/>
    <property type="match status" value="1"/>
</dbReference>
<keyword evidence="4" id="KW-0396">Initiation factor</keyword>
<feature type="compositionally biased region" description="Polar residues" evidence="10">
    <location>
        <begin position="345"/>
        <end position="354"/>
    </location>
</feature>
<dbReference type="GO" id="GO:0005851">
    <property type="term" value="C:eukaryotic translation initiation factor 2B complex"/>
    <property type="evidence" value="ECO:0000318"/>
    <property type="project" value="GO_Central"/>
</dbReference>
<organism evidence="13 14">
    <name type="scientific">Trichoplax adhaerens</name>
    <name type="common">Trichoplax reptans</name>
    <dbReference type="NCBI Taxonomy" id="10228"/>
    <lineage>
        <taxon>Eukaryota</taxon>
        <taxon>Metazoa</taxon>
        <taxon>Placozoa</taxon>
        <taxon>Uniplacotomia</taxon>
        <taxon>Trichoplacea</taxon>
        <taxon>Trichoplacidae</taxon>
        <taxon>Trichoplax</taxon>
    </lineage>
</organism>
<evidence type="ECO:0000256" key="4">
    <source>
        <dbReference type="ARBA" id="ARBA00022540"/>
    </source>
</evidence>
<dbReference type="PhylomeDB" id="B3S2F9"/>
<dbReference type="InterPro" id="IPR056764">
    <property type="entry name" value="LbH_EIF2B3/5"/>
</dbReference>
<dbReference type="SUPFAM" id="SSF53448">
    <property type="entry name" value="Nucleotide-diphospho-sugar transferases"/>
    <property type="match status" value="1"/>
</dbReference>
<dbReference type="STRING" id="10228.B3S2F9"/>
<keyword evidence="3" id="KW-0963">Cytoplasm</keyword>
<dbReference type="GeneID" id="6755534"/>
<gene>
    <name evidence="13" type="ORF">TRIADDRAFT_58011</name>
</gene>
<evidence type="ECO:0000313" key="13">
    <source>
        <dbReference type="EMBL" id="EDV23090.1"/>
    </source>
</evidence>
<dbReference type="CDD" id="cd04198">
    <property type="entry name" value="eIF-2B_gamma_N"/>
    <property type="match status" value="1"/>
</dbReference>
<comment type="function">
    <text evidence="8">Acts as a component of the translation initiation factor 2B (eIF2B) complex, which catalyzes the exchange of GDP for GTP on the eukaryotic initiation factor 2 (eIF2) complex gamma subunit. Its guanine nucleotide exchange factor activity is repressed when bound to eIF2 complex phosphorylated on the alpha subunit, thereby limiting the amount of methionyl-initiator methionine tRNA available to the ribosome and consequently global translation is repressed.</text>
</comment>
<dbReference type="Pfam" id="PF25084">
    <property type="entry name" value="LbH_EIF2B"/>
    <property type="match status" value="1"/>
</dbReference>
<dbReference type="InterPro" id="IPR051960">
    <property type="entry name" value="eIF2B_gamma"/>
</dbReference>
<dbReference type="FunCoup" id="B3S2F9">
    <property type="interactions" value="2301"/>
</dbReference>
<evidence type="ECO:0000256" key="7">
    <source>
        <dbReference type="ARBA" id="ARBA00044229"/>
    </source>
</evidence>
<name>B3S2F9_TRIAD</name>
<evidence type="ECO:0000313" key="14">
    <source>
        <dbReference type="Proteomes" id="UP000009022"/>
    </source>
</evidence>
<feature type="domain" description="EIF2B subunit epsilon/gamma LbH" evidence="12">
    <location>
        <begin position="417"/>
        <end position="509"/>
    </location>
</feature>
<dbReference type="eggNOG" id="KOG1462">
    <property type="taxonomic scope" value="Eukaryota"/>
</dbReference>
<dbReference type="GO" id="GO:0005829">
    <property type="term" value="C:cytosol"/>
    <property type="evidence" value="ECO:0007669"/>
    <property type="project" value="UniProtKB-SubCell"/>
</dbReference>
<evidence type="ECO:0000256" key="10">
    <source>
        <dbReference type="SAM" id="MobiDB-lite"/>
    </source>
</evidence>
<dbReference type="HOGENOM" id="CLU_016743_0_0_1"/>
<dbReference type="RefSeq" id="XP_002114000.1">
    <property type="nucleotide sequence ID" value="XM_002113964.1"/>
</dbReference>
<dbReference type="InterPro" id="IPR005835">
    <property type="entry name" value="NTP_transferase_dom"/>
</dbReference>
<dbReference type="OMA" id="NCVINPK"/>
<evidence type="ECO:0000256" key="9">
    <source>
        <dbReference type="ARBA" id="ARBA00046432"/>
    </source>
</evidence>
<dbReference type="GO" id="GO:0005085">
    <property type="term" value="F:guanyl-nucleotide exchange factor activity"/>
    <property type="evidence" value="ECO:0000318"/>
    <property type="project" value="GO_Central"/>
</dbReference>
<dbReference type="OrthoDB" id="10250549at2759"/>